<keyword evidence="10" id="KW-0904">Protein phosphatase</keyword>
<keyword evidence="4" id="KW-0816">Tricarboxylic acid cycle</keyword>
<keyword evidence="9" id="KW-0067">ATP-binding</keyword>
<dbReference type="Pfam" id="PF06315">
    <property type="entry name" value="AceK_kinase"/>
    <property type="match status" value="1"/>
</dbReference>
<dbReference type="GO" id="GO:0006097">
    <property type="term" value="P:glyoxylate cycle"/>
    <property type="evidence" value="ECO:0007669"/>
    <property type="project" value="UniProtKB-KW"/>
</dbReference>
<reference evidence="13" key="1">
    <citation type="submission" date="2020-04" db="EMBL/GenBank/DDBJ databases">
        <authorList>
            <person name="Zhang T."/>
        </authorList>
    </citation>
    <scope>NUCLEOTIDE SEQUENCE</scope>
    <source>
        <strain evidence="13">HKST-UBA02</strain>
    </source>
</reference>
<keyword evidence="2" id="KW-0963">Cytoplasm</keyword>
<dbReference type="HAMAP" id="MF_00747">
    <property type="entry name" value="AceK"/>
    <property type="match status" value="1"/>
</dbReference>
<keyword evidence="3" id="KW-0723">Serine/threonine-protein kinase</keyword>
<dbReference type="InterPro" id="IPR010452">
    <property type="entry name" value="Isocitrate_DH_AceK"/>
</dbReference>
<sequence length="595" mass="69025">MTATEHVESGATIAHASFLAYLEAFREITSRSRRRFEARDWHGCESDLVERLEIYPEAIGRVIAVLGELLGAERRNEDIWTKVRDRFADLADQGPNPQIARTYFNSITRRIFETDGVNPRIEFSSIDSTLADRTLPPDLYRTYEIDEFLSRSTSDPPDDGSPTDAVCALVRRVLDDFRFDAPWVNADRDADRVAQRIQNHIEDLLPDTALTRIELLGSVFYRMKHAYVVGRLYCDEAVFPFILPLLHEEDGVFVDAVLLEEDEASILFSYTRAYFSVETADPDELVLFLQSILPRKTAAELYLSVGFYKHGKTEVYRRLARHLESSTDQFVVAEGERGMVMLVFVLPSFDLVFKLIRDRFAYPKTMTPAHVKQRYRMVFERDRVGRLVEAQSFQHLKFPKHRFAPELLEELRTETAQSVRIDEEFVSIDFLYTERKVRPLNLYLREVDDARAKRAVVDYGNAIKELAAANIFPGDFLLKNFGVTRHRRVVFYDYDELCLLTECNFRKIPEARTIEDELSAEPWYSVGPNDIFPEEFSKFLGIPPHLMGAFLDHHRDLLDTKFWRNLQVRHEAGEIPDVYPYPQRRRLGRGPRAKA</sequence>
<evidence type="ECO:0000256" key="4">
    <source>
        <dbReference type="ARBA" id="ARBA00022532"/>
    </source>
</evidence>
<evidence type="ECO:0000256" key="1">
    <source>
        <dbReference type="ARBA" id="ARBA00022435"/>
    </source>
</evidence>
<dbReference type="Proteomes" id="UP000739538">
    <property type="component" value="Unassembled WGS sequence"/>
</dbReference>
<keyword evidence="8 13" id="KW-0378">Hydrolase</keyword>
<evidence type="ECO:0000256" key="10">
    <source>
        <dbReference type="ARBA" id="ARBA00022912"/>
    </source>
</evidence>
<keyword evidence="1" id="KW-0329">Glyoxylate bypass</keyword>
<proteinExistence type="inferred from homology"/>
<evidence type="ECO:0000259" key="12">
    <source>
        <dbReference type="Pfam" id="PF20423"/>
    </source>
</evidence>
<dbReference type="PIRSF" id="PIRSF000719">
    <property type="entry name" value="AceK"/>
    <property type="match status" value="1"/>
</dbReference>
<evidence type="ECO:0000256" key="8">
    <source>
        <dbReference type="ARBA" id="ARBA00022801"/>
    </source>
</evidence>
<dbReference type="GO" id="GO:0004674">
    <property type="term" value="F:protein serine/threonine kinase activity"/>
    <property type="evidence" value="ECO:0007669"/>
    <property type="project" value="UniProtKB-KW"/>
</dbReference>
<dbReference type="GO" id="GO:0004721">
    <property type="term" value="F:phosphoprotein phosphatase activity"/>
    <property type="evidence" value="ECO:0007669"/>
    <property type="project" value="UniProtKB-KW"/>
</dbReference>
<organism evidence="13 14">
    <name type="scientific">Eiseniibacteriota bacterium</name>
    <dbReference type="NCBI Taxonomy" id="2212470"/>
    <lineage>
        <taxon>Bacteria</taxon>
        <taxon>Candidatus Eiseniibacteriota</taxon>
    </lineage>
</organism>
<reference evidence="13" key="2">
    <citation type="journal article" date="2021" name="Microbiome">
        <title>Successional dynamics and alternative stable states in a saline activated sludge microbial community over 9 years.</title>
        <authorList>
            <person name="Wang Y."/>
            <person name="Ye J."/>
            <person name="Ju F."/>
            <person name="Liu L."/>
            <person name="Boyd J.A."/>
            <person name="Deng Y."/>
            <person name="Parks D.H."/>
            <person name="Jiang X."/>
            <person name="Yin X."/>
            <person name="Woodcroft B.J."/>
            <person name="Tyson G.W."/>
            <person name="Hugenholtz P."/>
            <person name="Polz M.F."/>
            <person name="Zhang T."/>
        </authorList>
    </citation>
    <scope>NUCLEOTIDE SEQUENCE</scope>
    <source>
        <strain evidence="13">HKST-UBA02</strain>
    </source>
</reference>
<evidence type="ECO:0000259" key="11">
    <source>
        <dbReference type="Pfam" id="PF06315"/>
    </source>
</evidence>
<dbReference type="PANTHER" id="PTHR39559">
    <property type="match status" value="1"/>
</dbReference>
<gene>
    <name evidence="13" type="primary">aceK</name>
    <name evidence="13" type="ORF">KDA27_13210</name>
</gene>
<evidence type="ECO:0000256" key="2">
    <source>
        <dbReference type="ARBA" id="ARBA00022490"/>
    </source>
</evidence>
<evidence type="ECO:0000256" key="3">
    <source>
        <dbReference type="ARBA" id="ARBA00022527"/>
    </source>
</evidence>
<accession>A0A956SDL3</accession>
<dbReference type="InterPro" id="IPR046855">
    <property type="entry name" value="AceK_kinase"/>
</dbReference>
<evidence type="ECO:0000313" key="13">
    <source>
        <dbReference type="EMBL" id="MCA9756757.1"/>
    </source>
</evidence>
<dbReference type="EMBL" id="JAGQHS010000066">
    <property type="protein sequence ID" value="MCA9756757.1"/>
    <property type="molecule type" value="Genomic_DNA"/>
</dbReference>
<dbReference type="AlphaFoldDB" id="A0A956SDL3"/>
<evidence type="ECO:0000256" key="9">
    <source>
        <dbReference type="ARBA" id="ARBA00022840"/>
    </source>
</evidence>
<feature type="domain" description="Isocitrate dehydrogenase kinase/phosphatase (AceK) kinase" evidence="11">
    <location>
        <begin position="328"/>
        <end position="583"/>
    </location>
</feature>
<evidence type="ECO:0000256" key="7">
    <source>
        <dbReference type="ARBA" id="ARBA00022777"/>
    </source>
</evidence>
<dbReference type="InterPro" id="IPR046854">
    <property type="entry name" value="AceK_regulatory"/>
</dbReference>
<dbReference type="GO" id="GO:0008772">
    <property type="term" value="F:[isocitrate dehydrogenase (NADP+)] kinase activity"/>
    <property type="evidence" value="ECO:0007669"/>
    <property type="project" value="UniProtKB-EC"/>
</dbReference>
<evidence type="ECO:0000313" key="14">
    <source>
        <dbReference type="Proteomes" id="UP000739538"/>
    </source>
</evidence>
<evidence type="ECO:0000256" key="5">
    <source>
        <dbReference type="ARBA" id="ARBA00022679"/>
    </source>
</evidence>
<dbReference type="GO" id="GO:0005737">
    <property type="term" value="C:cytoplasm"/>
    <property type="evidence" value="ECO:0007669"/>
    <property type="project" value="InterPro"/>
</dbReference>
<dbReference type="Pfam" id="PF20423">
    <property type="entry name" value="AceK_regulatory"/>
    <property type="match status" value="1"/>
</dbReference>
<keyword evidence="7 13" id="KW-0418">Kinase</keyword>
<dbReference type="GO" id="GO:0016208">
    <property type="term" value="F:AMP binding"/>
    <property type="evidence" value="ECO:0007669"/>
    <property type="project" value="TreeGrafter"/>
</dbReference>
<dbReference type="NCBIfam" id="NF002804">
    <property type="entry name" value="PRK02946.1"/>
    <property type="match status" value="1"/>
</dbReference>
<feature type="domain" description="Isocitrate dehydrogenase kinase/phosphatase (AceK) regulatory" evidence="12">
    <location>
        <begin position="15"/>
        <end position="326"/>
    </location>
</feature>
<name>A0A956SDL3_UNCEI</name>
<dbReference type="PANTHER" id="PTHR39559:SF1">
    <property type="entry name" value="ISOCITRATE DEHYDROGENASE KINASE_PHOSPHATASE"/>
    <property type="match status" value="1"/>
</dbReference>
<comment type="caution">
    <text evidence="13">The sequence shown here is derived from an EMBL/GenBank/DDBJ whole genome shotgun (WGS) entry which is preliminary data.</text>
</comment>
<evidence type="ECO:0000256" key="6">
    <source>
        <dbReference type="ARBA" id="ARBA00022741"/>
    </source>
</evidence>
<dbReference type="EC" id="2.7.11.5" evidence="13"/>
<keyword evidence="6" id="KW-0547">Nucleotide-binding</keyword>
<dbReference type="GO" id="GO:0006006">
    <property type="term" value="P:glucose metabolic process"/>
    <property type="evidence" value="ECO:0007669"/>
    <property type="project" value="InterPro"/>
</dbReference>
<keyword evidence="5 13" id="KW-0808">Transferase</keyword>
<dbReference type="GO" id="GO:0005524">
    <property type="term" value="F:ATP binding"/>
    <property type="evidence" value="ECO:0007669"/>
    <property type="project" value="UniProtKB-KW"/>
</dbReference>
<protein>
    <submittedName>
        <fullName evidence="13">Bifunctional isocitrate dehydrogenase kinase/phosphatase</fullName>
        <ecNumber evidence="13">2.7.11.5</ecNumber>
        <ecNumber evidence="13">3.1.3.-</ecNumber>
    </submittedName>
</protein>
<dbReference type="EC" id="3.1.3.-" evidence="13"/>
<dbReference type="GO" id="GO:0006099">
    <property type="term" value="P:tricarboxylic acid cycle"/>
    <property type="evidence" value="ECO:0007669"/>
    <property type="project" value="UniProtKB-KW"/>
</dbReference>